<reference evidence="3" key="1">
    <citation type="submission" date="2024-07" db="EMBL/GenBank/DDBJ databases">
        <title>Complete genome sequence of Verrucomicrobiaceae bacterium NT6N.</title>
        <authorList>
            <person name="Huang C."/>
            <person name="Takami H."/>
            <person name="Hamasaki K."/>
        </authorList>
    </citation>
    <scope>NUCLEOTIDE SEQUENCE</scope>
    <source>
        <strain evidence="3">NT6N</strain>
    </source>
</reference>
<evidence type="ECO:0000256" key="2">
    <source>
        <dbReference type="SAM" id="SignalP"/>
    </source>
</evidence>
<feature type="chain" id="PRO_5043355657" description="HEAT repeat domain-containing protein" evidence="2">
    <location>
        <begin position="23"/>
        <end position="199"/>
    </location>
</feature>
<keyword evidence="2" id="KW-0732">Signal</keyword>
<protein>
    <recommendedName>
        <fullName evidence="4">HEAT repeat domain-containing protein</fullName>
    </recommendedName>
</protein>
<feature type="region of interest" description="Disordered" evidence="1">
    <location>
        <begin position="144"/>
        <end position="189"/>
    </location>
</feature>
<organism evidence="3">
    <name type="scientific">Oceaniferula spumae</name>
    <dbReference type="NCBI Taxonomy" id="2979115"/>
    <lineage>
        <taxon>Bacteria</taxon>
        <taxon>Pseudomonadati</taxon>
        <taxon>Verrucomicrobiota</taxon>
        <taxon>Verrucomicrobiia</taxon>
        <taxon>Verrucomicrobiales</taxon>
        <taxon>Verrucomicrobiaceae</taxon>
        <taxon>Oceaniferula</taxon>
    </lineage>
</organism>
<feature type="compositionally biased region" description="Pro residues" evidence="1">
    <location>
        <begin position="169"/>
        <end position="180"/>
    </location>
</feature>
<gene>
    <name evidence="3" type="ORF">NT6N_17510</name>
</gene>
<proteinExistence type="predicted"/>
<dbReference type="KEGG" id="osu:NT6N_17510"/>
<sequence length="199" mass="20147">MKNTMKYALFGAALALVTPSYAAAPDCYKVSTAVKKAVAANPENVLELVATQVAQNESCACEIVKAAIVASDADKKLVANIVSAAITSAPSKVRIIGQCAVAVAPDALAEVQAVVTKMDANAGDGYSAKGGAKDAKGVVVPPPVASNPLDFPGRGPEGPTPGGPGGFPLFPPGLQPPVVTPPSSTNEDEQVRIIIETTR</sequence>
<dbReference type="EMBL" id="AP026866">
    <property type="protein sequence ID" value="BDS06711.1"/>
    <property type="molecule type" value="Genomic_DNA"/>
</dbReference>
<evidence type="ECO:0008006" key="4">
    <source>
        <dbReference type="Google" id="ProtNLM"/>
    </source>
</evidence>
<evidence type="ECO:0000256" key="1">
    <source>
        <dbReference type="SAM" id="MobiDB-lite"/>
    </source>
</evidence>
<accession>A0AAT9FL56</accession>
<evidence type="ECO:0000313" key="3">
    <source>
        <dbReference type="EMBL" id="BDS06711.1"/>
    </source>
</evidence>
<dbReference type="AlphaFoldDB" id="A0AAT9FL56"/>
<feature type="signal peptide" evidence="2">
    <location>
        <begin position="1"/>
        <end position="22"/>
    </location>
</feature>
<name>A0AAT9FL56_9BACT</name>